<dbReference type="AlphaFoldDB" id="A0A151J455"/>
<dbReference type="EMBL" id="KQ980207">
    <property type="protein sequence ID" value="KYN17211.1"/>
    <property type="molecule type" value="Genomic_DNA"/>
</dbReference>
<evidence type="ECO:0000313" key="3">
    <source>
        <dbReference type="Proteomes" id="UP000078492"/>
    </source>
</evidence>
<dbReference type="STRING" id="471704.A0A151J455"/>
<evidence type="ECO:0000313" key="2">
    <source>
        <dbReference type="EMBL" id="KYN17211.1"/>
    </source>
</evidence>
<protein>
    <submittedName>
        <fullName evidence="2">Uncharacterized protein</fullName>
    </submittedName>
</protein>
<proteinExistence type="predicted"/>
<evidence type="ECO:0000256" key="1">
    <source>
        <dbReference type="SAM" id="MobiDB-lite"/>
    </source>
</evidence>
<sequence>MKSHLWKHGPPWLGQEEENWPNQERSIPEITELGTFISSSSNNDTWTVLYRFSTIDTLQRVIAWCYRFIRNSQSKTSISGELSMSELQYAMHSIIKNHILRIGGHLKHSILTYNQKHPIVSDLTTETFCTALKRLLSQREYKLYFKFFLEPKKVSFYNFGILCSKLNRGLPQGSVLTREVSQLSGTDLILHEIYCKTRKSKRHVFFLYVC</sequence>
<name>A0A151J455_9HYME</name>
<keyword evidence="3" id="KW-1185">Reference proteome</keyword>
<gene>
    <name evidence="2" type="ORF">ALC57_10503</name>
</gene>
<accession>A0A151J455</accession>
<organism evidence="2 3">
    <name type="scientific">Trachymyrmex cornetzi</name>
    <dbReference type="NCBI Taxonomy" id="471704"/>
    <lineage>
        <taxon>Eukaryota</taxon>
        <taxon>Metazoa</taxon>
        <taxon>Ecdysozoa</taxon>
        <taxon>Arthropoda</taxon>
        <taxon>Hexapoda</taxon>
        <taxon>Insecta</taxon>
        <taxon>Pterygota</taxon>
        <taxon>Neoptera</taxon>
        <taxon>Endopterygota</taxon>
        <taxon>Hymenoptera</taxon>
        <taxon>Apocrita</taxon>
        <taxon>Aculeata</taxon>
        <taxon>Formicoidea</taxon>
        <taxon>Formicidae</taxon>
        <taxon>Myrmicinae</taxon>
        <taxon>Trachymyrmex</taxon>
    </lineage>
</organism>
<feature type="region of interest" description="Disordered" evidence="1">
    <location>
        <begin position="1"/>
        <end position="21"/>
    </location>
</feature>
<reference evidence="2 3" key="1">
    <citation type="submission" date="2015-09" db="EMBL/GenBank/DDBJ databases">
        <title>Trachymyrmex cornetzi WGS genome.</title>
        <authorList>
            <person name="Nygaard S."/>
            <person name="Hu H."/>
            <person name="Boomsma J."/>
            <person name="Zhang G."/>
        </authorList>
    </citation>
    <scope>NUCLEOTIDE SEQUENCE [LARGE SCALE GENOMIC DNA]</scope>
    <source>
        <strain evidence="2">Tcor2-1</strain>
        <tissue evidence="2">Whole body</tissue>
    </source>
</reference>
<dbReference type="Proteomes" id="UP000078492">
    <property type="component" value="Unassembled WGS sequence"/>
</dbReference>